<evidence type="ECO:0000313" key="3">
    <source>
        <dbReference type="Proteomes" id="UP000247498"/>
    </source>
</evidence>
<dbReference type="PANTHER" id="PTHR34131">
    <property type="entry name" value="(RAP ANNOTATION RELEASE2) GALACTOSE-BINDING LIKE DOMAIN CONTAINING PROTEIN"/>
    <property type="match status" value="1"/>
</dbReference>
<feature type="region of interest" description="Disordered" evidence="1">
    <location>
        <begin position="1"/>
        <end position="96"/>
    </location>
</feature>
<feature type="compositionally biased region" description="Low complexity" evidence="1">
    <location>
        <begin position="70"/>
        <end position="89"/>
    </location>
</feature>
<gene>
    <name evidence="2" type="ORF">Rsub_00019</name>
</gene>
<accession>A0A2V0NJC6</accession>
<dbReference type="InParanoid" id="A0A2V0NJC6"/>
<evidence type="ECO:0000313" key="2">
    <source>
        <dbReference type="EMBL" id="GBF87308.1"/>
    </source>
</evidence>
<proteinExistence type="predicted"/>
<comment type="caution">
    <text evidence="2">The sequence shown here is derived from an EMBL/GenBank/DDBJ whole genome shotgun (WGS) entry which is preliminary data.</text>
</comment>
<dbReference type="OrthoDB" id="426136at2759"/>
<organism evidence="2 3">
    <name type="scientific">Raphidocelis subcapitata</name>
    <dbReference type="NCBI Taxonomy" id="307507"/>
    <lineage>
        <taxon>Eukaryota</taxon>
        <taxon>Viridiplantae</taxon>
        <taxon>Chlorophyta</taxon>
        <taxon>core chlorophytes</taxon>
        <taxon>Chlorophyceae</taxon>
        <taxon>CS clade</taxon>
        <taxon>Sphaeropleales</taxon>
        <taxon>Selenastraceae</taxon>
        <taxon>Raphidocelis</taxon>
    </lineage>
</organism>
<dbReference type="InterPro" id="IPR018971">
    <property type="entry name" value="DUF1997"/>
</dbReference>
<keyword evidence="3" id="KW-1185">Reference proteome</keyword>
<reference evidence="2 3" key="1">
    <citation type="journal article" date="2018" name="Sci. Rep.">
        <title>Raphidocelis subcapitata (=Pseudokirchneriella subcapitata) provides an insight into genome evolution and environmental adaptations in the Sphaeropleales.</title>
        <authorList>
            <person name="Suzuki S."/>
            <person name="Yamaguchi H."/>
            <person name="Nakajima N."/>
            <person name="Kawachi M."/>
        </authorList>
    </citation>
    <scope>NUCLEOTIDE SEQUENCE [LARGE SCALE GENOMIC DNA]</scope>
    <source>
        <strain evidence="2 3">NIES-35</strain>
    </source>
</reference>
<protein>
    <submittedName>
        <fullName evidence="2">Uncharacterized protein</fullName>
    </submittedName>
</protein>
<evidence type="ECO:0000256" key="1">
    <source>
        <dbReference type="SAM" id="MobiDB-lite"/>
    </source>
</evidence>
<dbReference type="AlphaFoldDB" id="A0A2V0NJC6"/>
<dbReference type="EMBL" id="BDRX01000001">
    <property type="protein sequence ID" value="GBF87308.1"/>
    <property type="molecule type" value="Genomic_DNA"/>
</dbReference>
<feature type="compositionally biased region" description="Low complexity" evidence="1">
    <location>
        <begin position="1"/>
        <end position="61"/>
    </location>
</feature>
<dbReference type="PANTHER" id="PTHR34131:SF3">
    <property type="entry name" value="(RAP ANNOTATION RELEASE2) GALACTOSE-BINDING LIKE DOMAIN CONTAINING PROTEIN"/>
    <property type="match status" value="1"/>
</dbReference>
<name>A0A2V0NJC6_9CHLO</name>
<dbReference type="Pfam" id="PF09366">
    <property type="entry name" value="DUF1997"/>
    <property type="match status" value="1"/>
</dbReference>
<sequence>MQHSRAAAGPRQAAARNPAAPPARAARLRAGAVHHGAAGGTAVVAAAAAAGGAATSTTTAPRPEEPRRPPLGQQQQQQRQPPRSASGRPLQSPARVFASGQASCRVRDAGGAVSLASYMLLPPEQYALLDPSQMSFLNGNTFRLAVPAVNILGAQLRPLVDVTVSTTPDAVVLRGARCRLRGSGAFASLDEKFSMEFETSITWAGCEGQPAAPGAPAGSGRRAWRSLRSGIGQWAAGGGGGGDSSGDGSGVMTGTTSVEVYCEVVPPFNLMPREAMEGSCNAVLGGLVRSLLPVFMRQLAADYQRWAVDEAYRRERAARGRPHP</sequence>
<dbReference type="Proteomes" id="UP000247498">
    <property type="component" value="Unassembled WGS sequence"/>
</dbReference>